<organism evidence="3 4">
    <name type="scientific">Jiulongibacter sediminis</name>
    <dbReference type="NCBI Taxonomy" id="1605367"/>
    <lineage>
        <taxon>Bacteria</taxon>
        <taxon>Pseudomonadati</taxon>
        <taxon>Bacteroidota</taxon>
        <taxon>Cytophagia</taxon>
        <taxon>Cytophagales</taxon>
        <taxon>Leadbetterellaceae</taxon>
        <taxon>Jiulongibacter</taxon>
    </lineage>
</organism>
<keyword evidence="4" id="KW-1185">Reference proteome</keyword>
<dbReference type="OrthoDB" id="925207at2"/>
<dbReference type="InterPro" id="IPR011049">
    <property type="entry name" value="Serralysin-like_metalloprot_C"/>
</dbReference>
<protein>
    <recommendedName>
        <fullName evidence="2">Peptidase S74 domain-containing protein</fullName>
    </recommendedName>
</protein>
<dbReference type="RefSeq" id="WP_055149557.1">
    <property type="nucleotide sequence ID" value="NZ_JXSZ01000011.1"/>
</dbReference>
<dbReference type="SUPFAM" id="SSF101967">
    <property type="entry name" value="Adhesin YadA, collagen-binding domain"/>
    <property type="match status" value="2"/>
</dbReference>
<comment type="caution">
    <text evidence="3">The sequence shown here is derived from an EMBL/GenBank/DDBJ whole genome shotgun (WGS) entry which is preliminary data.</text>
</comment>
<dbReference type="Gene3D" id="1.10.10.10">
    <property type="entry name" value="Winged helix-like DNA-binding domain superfamily/Winged helix DNA-binding domain"/>
    <property type="match status" value="1"/>
</dbReference>
<dbReference type="CDD" id="cd12820">
    <property type="entry name" value="LbR_YadA-like"/>
    <property type="match status" value="1"/>
</dbReference>
<dbReference type="STRING" id="1605367.AFM12_14640"/>
<dbReference type="GO" id="GO:0019867">
    <property type="term" value="C:outer membrane"/>
    <property type="evidence" value="ECO:0007669"/>
    <property type="project" value="InterPro"/>
</dbReference>
<dbReference type="InterPro" id="IPR030392">
    <property type="entry name" value="S74_ICA"/>
</dbReference>
<dbReference type="Proteomes" id="UP000050454">
    <property type="component" value="Unassembled WGS sequence"/>
</dbReference>
<proteinExistence type="predicted"/>
<evidence type="ECO:0000259" key="2">
    <source>
        <dbReference type="PROSITE" id="PS51688"/>
    </source>
</evidence>
<keyword evidence="1" id="KW-0732">Signal</keyword>
<dbReference type="Gene3D" id="2.150.10.10">
    <property type="entry name" value="Serralysin-like metalloprotease, C-terminal"/>
    <property type="match status" value="2"/>
</dbReference>
<dbReference type="PATRIC" id="fig|1605367.3.peg.339"/>
<evidence type="ECO:0000313" key="4">
    <source>
        <dbReference type="Proteomes" id="UP000050454"/>
    </source>
</evidence>
<dbReference type="Pfam" id="PF05658">
    <property type="entry name" value="YadA_head"/>
    <property type="match status" value="6"/>
</dbReference>
<dbReference type="EMBL" id="LGTQ01000011">
    <property type="protein sequence ID" value="KPM47389.1"/>
    <property type="molecule type" value="Genomic_DNA"/>
</dbReference>
<evidence type="ECO:0000313" key="3">
    <source>
        <dbReference type="EMBL" id="KPM47389.1"/>
    </source>
</evidence>
<dbReference type="InterPro" id="IPR036388">
    <property type="entry name" value="WH-like_DNA-bd_sf"/>
</dbReference>
<reference evidence="3 4" key="1">
    <citation type="submission" date="2015-07" db="EMBL/GenBank/DDBJ databases">
        <title>The draft genome sequence of Leadbetterella sp. JN14-9.</title>
        <authorList>
            <person name="Liu Y."/>
            <person name="Du J."/>
            <person name="Shao Z."/>
        </authorList>
    </citation>
    <scope>NUCLEOTIDE SEQUENCE [LARGE SCALE GENOMIC DNA]</scope>
    <source>
        <strain evidence="3 4">JN14-9</strain>
    </source>
</reference>
<feature type="signal peptide" evidence="1">
    <location>
        <begin position="1"/>
        <end position="18"/>
    </location>
</feature>
<evidence type="ECO:0000256" key="1">
    <source>
        <dbReference type="SAM" id="SignalP"/>
    </source>
</evidence>
<gene>
    <name evidence="3" type="ORF">AFM12_14640</name>
</gene>
<dbReference type="AlphaFoldDB" id="A0A0P7C5G3"/>
<dbReference type="PROSITE" id="PS51688">
    <property type="entry name" value="ICA"/>
    <property type="match status" value="1"/>
</dbReference>
<feature type="domain" description="Peptidase S74" evidence="2">
    <location>
        <begin position="456"/>
        <end position="547"/>
    </location>
</feature>
<name>A0A0P7C5G3_9BACT</name>
<dbReference type="InterPro" id="IPR008640">
    <property type="entry name" value="Adhesin_Head_dom"/>
</dbReference>
<sequence length="573" mass="62045">MHRILLLIFIITPLLSNAQSTEIKPGVVLPEMTTAQRTGMANPTNGMLVFDSDTQSYWFRQSGNWVELPKGGSTSNYWQLDGLGGNEIRNTNSGGFWSENQTGLNINSNDTSNPPTAPVNGDGTRLMWIPSRSAFRVGTVTNGNKSWDADSIGLFSFASGYGSKAKGRHSIAMGYYNLASAYYSTAFGHFSKATGHNSVALGYRTSASEKYTTSMGSETQASGEYSTAMGLETIASGDRSIAMGDKSLASGYRSTATGYSTTASGGISTSFGSESIASGDRSTAMGYQTVASAPFSTAMGNRSTASGYNSSAIGEKTVAKAVGGTSLGLWNDDSDIAGSYPGVSSDRIFQIGNGNSSSRSNALTVLRNGYMGTMNVLDPQANLHLKYAGSNNWDAHLRLEATNGEYSNIVYDADGLKFRTFGSTDDFHFRNSLNDHIATIYEDGDMDIDGTLSQSSDRRLKRDIVTLENSSQKLTQVNGVHYYWKDQNKDQQLQTGLIAQEVQRIFPELVNEGEDGYLSVNYIGLIPHLIETYKDLLSENESLKKRALIQKEHNKEVNQRLARLEALIDQAAN</sequence>
<accession>A0A0P7C5G3</accession>
<dbReference type="Pfam" id="PF13884">
    <property type="entry name" value="Peptidase_S74"/>
    <property type="match status" value="1"/>
</dbReference>
<feature type="chain" id="PRO_5006136604" description="Peptidase S74 domain-containing protein" evidence="1">
    <location>
        <begin position="19"/>
        <end position="573"/>
    </location>
</feature>